<feature type="domain" description="AB hydrolase-1" evidence="1">
    <location>
        <begin position="26"/>
        <end position="261"/>
    </location>
</feature>
<dbReference type="GO" id="GO:0016020">
    <property type="term" value="C:membrane"/>
    <property type="evidence" value="ECO:0007669"/>
    <property type="project" value="TreeGrafter"/>
</dbReference>
<keyword evidence="3" id="KW-1185">Reference proteome</keyword>
<dbReference type="PRINTS" id="PR00111">
    <property type="entry name" value="ABHYDROLASE"/>
</dbReference>
<accession>A0A8E2EDF7</accession>
<evidence type="ECO:0000313" key="2">
    <source>
        <dbReference type="EMBL" id="OCK81553.1"/>
    </source>
</evidence>
<dbReference type="InterPro" id="IPR029058">
    <property type="entry name" value="AB_hydrolase_fold"/>
</dbReference>
<proteinExistence type="predicted"/>
<dbReference type="Proteomes" id="UP000250266">
    <property type="component" value="Unassembled WGS sequence"/>
</dbReference>
<dbReference type="Pfam" id="PF00561">
    <property type="entry name" value="Abhydrolase_1"/>
    <property type="match status" value="1"/>
</dbReference>
<name>A0A8E2EDF7_9PEZI</name>
<dbReference type="EMBL" id="KV744917">
    <property type="protein sequence ID" value="OCK81553.1"/>
    <property type="molecule type" value="Genomic_DNA"/>
</dbReference>
<reference evidence="2 3" key="1">
    <citation type="journal article" date="2016" name="Nat. Commun.">
        <title>Ectomycorrhizal ecology is imprinted in the genome of the dominant symbiotic fungus Cenococcum geophilum.</title>
        <authorList>
            <consortium name="DOE Joint Genome Institute"/>
            <person name="Peter M."/>
            <person name="Kohler A."/>
            <person name="Ohm R.A."/>
            <person name="Kuo A."/>
            <person name="Krutzmann J."/>
            <person name="Morin E."/>
            <person name="Arend M."/>
            <person name="Barry K.W."/>
            <person name="Binder M."/>
            <person name="Choi C."/>
            <person name="Clum A."/>
            <person name="Copeland A."/>
            <person name="Grisel N."/>
            <person name="Haridas S."/>
            <person name="Kipfer T."/>
            <person name="LaButti K."/>
            <person name="Lindquist E."/>
            <person name="Lipzen A."/>
            <person name="Maire R."/>
            <person name="Meier B."/>
            <person name="Mihaltcheva S."/>
            <person name="Molinier V."/>
            <person name="Murat C."/>
            <person name="Poggeler S."/>
            <person name="Quandt C.A."/>
            <person name="Sperisen C."/>
            <person name="Tritt A."/>
            <person name="Tisserant E."/>
            <person name="Crous P.W."/>
            <person name="Henrissat B."/>
            <person name="Nehls U."/>
            <person name="Egli S."/>
            <person name="Spatafora J.W."/>
            <person name="Grigoriev I.V."/>
            <person name="Martin F.M."/>
        </authorList>
    </citation>
    <scope>NUCLEOTIDE SEQUENCE [LARGE SCALE GENOMIC DNA]</scope>
    <source>
        <strain evidence="2 3">CBS 459.81</strain>
    </source>
</reference>
<gene>
    <name evidence="2" type="ORF">K432DRAFT_381257</name>
</gene>
<dbReference type="PANTHER" id="PTHR43798">
    <property type="entry name" value="MONOACYLGLYCEROL LIPASE"/>
    <property type="match status" value="1"/>
</dbReference>
<evidence type="ECO:0000313" key="3">
    <source>
        <dbReference type="Proteomes" id="UP000250266"/>
    </source>
</evidence>
<dbReference type="Gene3D" id="3.40.50.1820">
    <property type="entry name" value="alpha/beta hydrolase"/>
    <property type="match status" value="1"/>
</dbReference>
<dbReference type="GO" id="GO:0016787">
    <property type="term" value="F:hydrolase activity"/>
    <property type="evidence" value="ECO:0007669"/>
    <property type="project" value="UniProtKB-KW"/>
</dbReference>
<dbReference type="PANTHER" id="PTHR43798:SF33">
    <property type="entry name" value="HYDROLASE, PUTATIVE (AFU_ORTHOLOGUE AFUA_2G14860)-RELATED"/>
    <property type="match status" value="1"/>
</dbReference>
<protein>
    <submittedName>
        <fullName evidence="2">Alpha/beta-hydrolase</fullName>
    </submittedName>
</protein>
<dbReference type="AlphaFoldDB" id="A0A8E2EDF7"/>
<dbReference type="SUPFAM" id="SSF53474">
    <property type="entry name" value="alpha/beta-Hydrolases"/>
    <property type="match status" value="1"/>
</dbReference>
<dbReference type="OrthoDB" id="8119704at2759"/>
<keyword evidence="2" id="KW-0378">Hydrolase</keyword>
<evidence type="ECO:0000259" key="1">
    <source>
        <dbReference type="Pfam" id="PF00561"/>
    </source>
</evidence>
<sequence>MSTLNLPTSHGLIHITDAGALSAPSPALLLIHGNSSCSRIFTPIISNPNIANHYRIITFDLPGHGSSSDAPDPPKTYTMHGYADLAVEVLAHLSISKVVVLGWSLGGHIGISMIPLLPTGVIKGVMIVGTPPALGKEQTSAGFKDKDAHMGLAAQETFSAQNIVDFSRGAGPPFEDWMEHAVARTDGRARRIMWEAFAGGEGVDQRKVVEEEEGVCIAVVNGGAEPFVELDYLDDIKWKRLWGGKCVRLEGLGHAPFWEKPEVFAPVLESFLKDCESM</sequence>
<dbReference type="InterPro" id="IPR050266">
    <property type="entry name" value="AB_hydrolase_sf"/>
</dbReference>
<dbReference type="InterPro" id="IPR000073">
    <property type="entry name" value="AB_hydrolase_1"/>
</dbReference>
<organism evidence="2 3">
    <name type="scientific">Lepidopterella palustris CBS 459.81</name>
    <dbReference type="NCBI Taxonomy" id="1314670"/>
    <lineage>
        <taxon>Eukaryota</taxon>
        <taxon>Fungi</taxon>
        <taxon>Dikarya</taxon>
        <taxon>Ascomycota</taxon>
        <taxon>Pezizomycotina</taxon>
        <taxon>Dothideomycetes</taxon>
        <taxon>Pleosporomycetidae</taxon>
        <taxon>Mytilinidiales</taxon>
        <taxon>Argynnaceae</taxon>
        <taxon>Lepidopterella</taxon>
    </lineage>
</organism>